<dbReference type="PANTHER" id="PTHR43037">
    <property type="entry name" value="UNNAMED PRODUCT-RELATED"/>
    <property type="match status" value="1"/>
</dbReference>
<feature type="domain" description="Dienelactone hydrolase" evidence="4">
    <location>
        <begin position="115"/>
        <end position="224"/>
    </location>
</feature>
<evidence type="ECO:0000256" key="1">
    <source>
        <dbReference type="ARBA" id="ARBA00022729"/>
    </source>
</evidence>
<evidence type="ECO:0000313" key="6">
    <source>
        <dbReference type="Proteomes" id="UP000316855"/>
    </source>
</evidence>
<keyword evidence="1 3" id="KW-0732">Signal</keyword>
<accession>A0A517VFW1</accession>
<name>A0A517VFW1_9PLAN</name>
<dbReference type="Gene3D" id="3.40.50.1820">
    <property type="entry name" value="alpha/beta hydrolase"/>
    <property type="match status" value="1"/>
</dbReference>
<feature type="region of interest" description="Disordered" evidence="2">
    <location>
        <begin position="245"/>
        <end position="268"/>
    </location>
</feature>
<dbReference type="AlphaFoldDB" id="A0A517VFW1"/>
<dbReference type="Pfam" id="PF01738">
    <property type="entry name" value="DLH"/>
    <property type="match status" value="1"/>
</dbReference>
<dbReference type="Proteomes" id="UP000316855">
    <property type="component" value="Chromosome"/>
</dbReference>
<evidence type="ECO:0000256" key="3">
    <source>
        <dbReference type="SAM" id="SignalP"/>
    </source>
</evidence>
<feature type="chain" id="PRO_5021879029" evidence="3">
    <location>
        <begin position="24"/>
        <end position="268"/>
    </location>
</feature>
<feature type="compositionally biased region" description="Basic residues" evidence="2">
    <location>
        <begin position="258"/>
        <end position="268"/>
    </location>
</feature>
<evidence type="ECO:0000313" key="5">
    <source>
        <dbReference type="EMBL" id="QDT91891.1"/>
    </source>
</evidence>
<dbReference type="GO" id="GO:0016787">
    <property type="term" value="F:hydrolase activity"/>
    <property type="evidence" value="ECO:0007669"/>
    <property type="project" value="InterPro"/>
</dbReference>
<dbReference type="RefSeq" id="WP_145229105.1">
    <property type="nucleotide sequence ID" value="NZ_CP036343.1"/>
</dbReference>
<dbReference type="EMBL" id="CP036343">
    <property type="protein sequence ID" value="QDT91891.1"/>
    <property type="molecule type" value="Genomic_DNA"/>
</dbReference>
<dbReference type="InterPro" id="IPR029058">
    <property type="entry name" value="AB_hydrolase_fold"/>
</dbReference>
<keyword evidence="6" id="KW-1185">Reference proteome</keyword>
<dbReference type="SUPFAM" id="SSF53474">
    <property type="entry name" value="alpha/beta-Hydrolases"/>
    <property type="match status" value="1"/>
</dbReference>
<dbReference type="InterPro" id="IPR050955">
    <property type="entry name" value="Plant_Biomass_Hydrol_Est"/>
</dbReference>
<sequence precursor="true">MFKKIITVCFIFAAYTMSVSGEAAEKPETGNQSAAELNTTIPVKMKYLLYLPENYDEQEKWPLILFLHGAGERGDDLDLVTVHGPPKLVKNGKQFPFIVVSPQCPKDQLWQPVELTALLNDIEKKYKVDKDRIYVTGLSMGGFGTWSLAAYTPYRFAALVPICGGGEKFWVKKIKHVPIWVFHGGKDTAVPLERSQTLVDVLKKEKSDVRFTIYPEAGHDSWTETYDNPKVYDWLLQQVRKPEAEVKAGEEKEAEARKAKRAAAGKKK</sequence>
<protein>
    <submittedName>
        <fullName evidence="5">Esterase</fullName>
    </submittedName>
</protein>
<dbReference type="PANTHER" id="PTHR43037:SF1">
    <property type="entry name" value="BLL1128 PROTEIN"/>
    <property type="match status" value="1"/>
</dbReference>
<dbReference type="InterPro" id="IPR002925">
    <property type="entry name" value="Dienelactn_hydro"/>
</dbReference>
<feature type="compositionally biased region" description="Basic and acidic residues" evidence="2">
    <location>
        <begin position="245"/>
        <end position="257"/>
    </location>
</feature>
<proteinExistence type="predicted"/>
<dbReference type="OrthoDB" id="9764953at2"/>
<reference evidence="5 6" key="1">
    <citation type="submission" date="2019-02" db="EMBL/GenBank/DDBJ databases">
        <title>Deep-cultivation of Planctomycetes and their phenomic and genomic characterization uncovers novel biology.</title>
        <authorList>
            <person name="Wiegand S."/>
            <person name="Jogler M."/>
            <person name="Boedeker C."/>
            <person name="Pinto D."/>
            <person name="Vollmers J."/>
            <person name="Rivas-Marin E."/>
            <person name="Kohn T."/>
            <person name="Peeters S.H."/>
            <person name="Heuer A."/>
            <person name="Rast P."/>
            <person name="Oberbeckmann S."/>
            <person name="Bunk B."/>
            <person name="Jeske O."/>
            <person name="Meyerdierks A."/>
            <person name="Storesund J.E."/>
            <person name="Kallscheuer N."/>
            <person name="Luecker S."/>
            <person name="Lage O.M."/>
            <person name="Pohl T."/>
            <person name="Merkel B.J."/>
            <person name="Hornburger P."/>
            <person name="Mueller R.-W."/>
            <person name="Bruemmer F."/>
            <person name="Labrenz M."/>
            <person name="Spormann A.M."/>
            <person name="Op den Camp H."/>
            <person name="Overmann J."/>
            <person name="Amann R."/>
            <person name="Jetten M.S.M."/>
            <person name="Mascher T."/>
            <person name="Medema M.H."/>
            <person name="Devos D.P."/>
            <person name="Kaster A.-K."/>
            <person name="Ovreas L."/>
            <person name="Rohde M."/>
            <person name="Galperin M.Y."/>
            <person name="Jogler C."/>
        </authorList>
    </citation>
    <scope>NUCLEOTIDE SEQUENCE [LARGE SCALE GENOMIC DNA]</scope>
    <source>
        <strain evidence="5 6">Pan161</strain>
    </source>
</reference>
<feature type="signal peptide" evidence="3">
    <location>
        <begin position="1"/>
        <end position="23"/>
    </location>
</feature>
<evidence type="ECO:0000259" key="4">
    <source>
        <dbReference type="Pfam" id="PF01738"/>
    </source>
</evidence>
<evidence type="ECO:0000256" key="2">
    <source>
        <dbReference type="SAM" id="MobiDB-lite"/>
    </source>
</evidence>
<organism evidence="5 6">
    <name type="scientific">Gimesia algae</name>
    <dbReference type="NCBI Taxonomy" id="2527971"/>
    <lineage>
        <taxon>Bacteria</taxon>
        <taxon>Pseudomonadati</taxon>
        <taxon>Planctomycetota</taxon>
        <taxon>Planctomycetia</taxon>
        <taxon>Planctomycetales</taxon>
        <taxon>Planctomycetaceae</taxon>
        <taxon>Gimesia</taxon>
    </lineage>
</organism>
<gene>
    <name evidence="5" type="ORF">Pan161_35550</name>
</gene>
<dbReference type="KEGG" id="gax:Pan161_35550"/>